<dbReference type="Proteomes" id="UP000321827">
    <property type="component" value="Unassembled WGS sequence"/>
</dbReference>
<feature type="binding site" evidence="5">
    <location>
        <position position="78"/>
    </location>
    <ligand>
        <name>spermidine</name>
        <dbReference type="ChEBI" id="CHEBI:57834"/>
    </ligand>
</feature>
<comment type="caution">
    <text evidence="6">The sequence shown here is derived from an EMBL/GenBank/DDBJ whole genome shotgun (WGS) entry which is preliminary data.</text>
</comment>
<evidence type="ECO:0000256" key="1">
    <source>
        <dbReference type="ARBA" id="ARBA00004418"/>
    </source>
</evidence>
<keyword evidence="3" id="KW-0732">Signal</keyword>
<comment type="subcellular location">
    <subcellularLocation>
        <location evidence="1">Periplasm</location>
    </subcellularLocation>
</comment>
<dbReference type="GO" id="GO:0015846">
    <property type="term" value="P:polyamine transport"/>
    <property type="evidence" value="ECO:0007669"/>
    <property type="project" value="InterPro"/>
</dbReference>
<dbReference type="CDD" id="cd13590">
    <property type="entry name" value="PBP2_PotD_PotF_like"/>
    <property type="match status" value="1"/>
</dbReference>
<dbReference type="PANTHER" id="PTHR30222">
    <property type="entry name" value="SPERMIDINE/PUTRESCINE-BINDING PERIPLASMIC PROTEIN"/>
    <property type="match status" value="1"/>
</dbReference>
<dbReference type="SUPFAM" id="SSF53850">
    <property type="entry name" value="Periplasmic binding protein-like II"/>
    <property type="match status" value="1"/>
</dbReference>
<reference evidence="6 7" key="1">
    <citation type="submission" date="2019-07" db="EMBL/GenBank/DDBJ databases">
        <title>Whole genome shotgun sequence of Oceanithermus desulfurans NBRC 100063.</title>
        <authorList>
            <person name="Hosoyama A."/>
            <person name="Uohara A."/>
            <person name="Ohji S."/>
            <person name="Ichikawa N."/>
        </authorList>
    </citation>
    <scope>NUCLEOTIDE SEQUENCE [LARGE SCALE GENOMIC DNA]</scope>
    <source>
        <strain evidence="6 7">NBRC 100063</strain>
    </source>
</reference>
<dbReference type="GO" id="GO:0042597">
    <property type="term" value="C:periplasmic space"/>
    <property type="evidence" value="ECO:0007669"/>
    <property type="project" value="UniProtKB-SubCell"/>
</dbReference>
<accession>A0A511RKG3</accession>
<sequence>MKRLIAGLGTLLLLVGMAKGELRIFNWSDYIPEEVLVEFEKRYDVRIIYDTFEAPEAMMAKLQAGGAREYDLVVPPDYYVAEMARAGLIQPLDHGRIPNLKNLYPEFQNPDYDPGNRYSVPYQWGTTGIAYRASEVEGAVDSWGVFFDPAQYQGPFLLLDEMRETIGAALKYLGYSLNDTDPAHLEEAKQLLIDAKRRGLGFAGSVEGRSRLLAGDAVVVHNYSGDIFQIQEEDDDILYVIPKEGGTIWMDAVAMPAGAPHPDLAYAFLNFILEPEIAAAISNYNYYASPVQAAEPYLDPELLSDPAVYPPPEVRAKLEFIRDAGAALPLFDRIWTEVKAR</sequence>
<evidence type="ECO:0000313" key="7">
    <source>
        <dbReference type="Proteomes" id="UP000321827"/>
    </source>
</evidence>
<proteinExistence type="predicted"/>
<evidence type="ECO:0000313" key="6">
    <source>
        <dbReference type="EMBL" id="GEM90139.1"/>
    </source>
</evidence>
<dbReference type="PRINTS" id="PR00909">
    <property type="entry name" value="SPERMDNBNDNG"/>
</dbReference>
<dbReference type="PANTHER" id="PTHR30222:SF17">
    <property type="entry name" value="SPERMIDINE_PUTRESCINE-BINDING PERIPLASMIC PROTEIN"/>
    <property type="match status" value="1"/>
</dbReference>
<keyword evidence="4" id="KW-0574">Periplasm</keyword>
<dbReference type="RefSeq" id="WP_147147625.1">
    <property type="nucleotide sequence ID" value="NZ_BJXN01000010.1"/>
</dbReference>
<dbReference type="EMBL" id="BJXN01000010">
    <property type="protein sequence ID" value="GEM90139.1"/>
    <property type="molecule type" value="Genomic_DNA"/>
</dbReference>
<dbReference type="InterPro" id="IPR001188">
    <property type="entry name" value="Sperm_putr-bd"/>
</dbReference>
<gene>
    <name evidence="6" type="ORF">ODE01S_15730</name>
</gene>
<dbReference type="Pfam" id="PF13416">
    <property type="entry name" value="SBP_bac_8"/>
    <property type="match status" value="1"/>
</dbReference>
<evidence type="ECO:0000256" key="4">
    <source>
        <dbReference type="ARBA" id="ARBA00022764"/>
    </source>
</evidence>
<dbReference type="OrthoDB" id="9769319at2"/>
<evidence type="ECO:0000256" key="5">
    <source>
        <dbReference type="PIRSR" id="PIRSR019574-1"/>
    </source>
</evidence>
<organism evidence="6 7">
    <name type="scientific">Oceanithermus desulfurans NBRC 100063</name>
    <dbReference type="NCBI Taxonomy" id="1227550"/>
    <lineage>
        <taxon>Bacteria</taxon>
        <taxon>Thermotogati</taxon>
        <taxon>Deinococcota</taxon>
        <taxon>Deinococci</taxon>
        <taxon>Thermales</taxon>
        <taxon>Thermaceae</taxon>
        <taxon>Oceanithermus</taxon>
    </lineage>
</organism>
<keyword evidence="2" id="KW-0813">Transport</keyword>
<dbReference type="PIRSF" id="PIRSF019574">
    <property type="entry name" value="Periplasmic_polyamine_BP"/>
    <property type="match status" value="1"/>
</dbReference>
<dbReference type="GO" id="GO:0019808">
    <property type="term" value="F:polyamine binding"/>
    <property type="evidence" value="ECO:0007669"/>
    <property type="project" value="InterPro"/>
</dbReference>
<dbReference type="AlphaFoldDB" id="A0A511RKG3"/>
<name>A0A511RKG3_9DEIN</name>
<dbReference type="Gene3D" id="3.40.190.10">
    <property type="entry name" value="Periplasmic binding protein-like II"/>
    <property type="match status" value="2"/>
</dbReference>
<evidence type="ECO:0000256" key="2">
    <source>
        <dbReference type="ARBA" id="ARBA00022448"/>
    </source>
</evidence>
<dbReference type="InterPro" id="IPR006059">
    <property type="entry name" value="SBP"/>
</dbReference>
<evidence type="ECO:0000256" key="3">
    <source>
        <dbReference type="ARBA" id="ARBA00022729"/>
    </source>
</evidence>
<protein>
    <submittedName>
        <fullName evidence="6">Spermidine/putrescine ABC transporter substrate-binding protein</fullName>
    </submittedName>
</protein>